<protein>
    <recommendedName>
        <fullName evidence="4">Hydrogenase maturation factor HypA</fullName>
    </recommendedName>
</protein>
<dbReference type="GO" id="GO:0016151">
    <property type="term" value="F:nickel cation binding"/>
    <property type="evidence" value="ECO:0007669"/>
    <property type="project" value="UniProtKB-UniRule"/>
</dbReference>
<feature type="binding site" evidence="4">
    <location>
        <position position="95"/>
    </location>
    <ligand>
        <name>Zn(2+)</name>
        <dbReference type="ChEBI" id="CHEBI:29105"/>
    </ligand>
</feature>
<feature type="binding site" evidence="4">
    <location>
        <position position="24"/>
    </location>
    <ligand>
        <name>Ni(2+)</name>
        <dbReference type="ChEBI" id="CHEBI:49786"/>
    </ligand>
</feature>
<dbReference type="Gene3D" id="3.30.2320.80">
    <property type="match status" value="1"/>
</dbReference>
<name>A0A212K384_9PROT</name>
<feature type="binding site" evidence="4">
    <location>
        <position position="114"/>
    </location>
    <ligand>
        <name>Zn(2+)</name>
        <dbReference type="ChEBI" id="CHEBI:29105"/>
    </ligand>
</feature>
<feature type="binding site" evidence="4">
    <location>
        <position position="111"/>
    </location>
    <ligand>
        <name>Zn(2+)</name>
        <dbReference type="ChEBI" id="CHEBI:29105"/>
    </ligand>
</feature>
<evidence type="ECO:0000256" key="2">
    <source>
        <dbReference type="ARBA" id="ARBA00022723"/>
    </source>
</evidence>
<reference evidence="5" key="1">
    <citation type="submission" date="2016-04" db="EMBL/GenBank/DDBJ databases">
        <authorList>
            <person name="Evans L.H."/>
            <person name="Alamgir A."/>
            <person name="Owens N."/>
            <person name="Weber N.D."/>
            <person name="Virtaneva K."/>
            <person name="Barbian K."/>
            <person name="Babar A."/>
            <person name="Rosenke K."/>
        </authorList>
    </citation>
    <scope>NUCLEOTIDE SEQUENCE</scope>
    <source>
        <strain evidence="5">86</strain>
    </source>
</reference>
<dbReference type="InterPro" id="IPR000688">
    <property type="entry name" value="HypA/HybF"/>
</dbReference>
<dbReference type="NCBIfam" id="TIGR00100">
    <property type="entry name" value="hypA"/>
    <property type="match status" value="1"/>
</dbReference>
<proteinExistence type="inferred from homology"/>
<dbReference type="GO" id="GO:0008270">
    <property type="term" value="F:zinc ion binding"/>
    <property type="evidence" value="ECO:0007669"/>
    <property type="project" value="UniProtKB-UniRule"/>
</dbReference>
<accession>A0A212K384</accession>
<sequence>MPTDGRDGACHTGRWSFAGGSAMHEAAIVAGLMKILERQAALHGVSRIARVNLKVGKLKAVEPQALVACFEIFAEGGVAEGAELCIDHLPVRGRCAACGREFEVAGYRFRCPDCESGDVRVTGGEELYVESFEAAEAAGASGGG</sequence>
<dbReference type="Pfam" id="PF01155">
    <property type="entry name" value="HypA"/>
    <property type="match status" value="1"/>
</dbReference>
<feature type="binding site" evidence="4">
    <location>
        <position position="98"/>
    </location>
    <ligand>
        <name>Zn(2+)</name>
        <dbReference type="ChEBI" id="CHEBI:29105"/>
    </ligand>
</feature>
<dbReference type="GO" id="GO:0051604">
    <property type="term" value="P:protein maturation"/>
    <property type="evidence" value="ECO:0007669"/>
    <property type="project" value="InterPro"/>
</dbReference>
<dbReference type="PANTHER" id="PTHR34535:SF3">
    <property type="entry name" value="HYDROGENASE MATURATION FACTOR HYPA"/>
    <property type="match status" value="1"/>
</dbReference>
<dbReference type="PANTHER" id="PTHR34535">
    <property type="entry name" value="HYDROGENASE MATURATION FACTOR HYPA"/>
    <property type="match status" value="1"/>
</dbReference>
<comment type="similarity">
    <text evidence="4">Belongs to the HypA/HybF family.</text>
</comment>
<organism evidence="5">
    <name type="scientific">uncultured Alphaproteobacteria bacterium</name>
    <dbReference type="NCBI Taxonomy" id="91750"/>
    <lineage>
        <taxon>Bacteria</taxon>
        <taxon>Pseudomonadati</taxon>
        <taxon>Pseudomonadota</taxon>
        <taxon>Alphaproteobacteria</taxon>
        <taxon>environmental samples</taxon>
    </lineage>
</organism>
<comment type="function">
    <text evidence="4">Involved in the maturation of [NiFe] hydrogenases. Required for nickel insertion into the metal center of the hydrogenase.</text>
</comment>
<keyword evidence="2 4" id="KW-0479">Metal-binding</keyword>
<evidence type="ECO:0000256" key="4">
    <source>
        <dbReference type="HAMAP-Rule" id="MF_00213"/>
    </source>
</evidence>
<evidence type="ECO:0000256" key="1">
    <source>
        <dbReference type="ARBA" id="ARBA00022596"/>
    </source>
</evidence>
<evidence type="ECO:0000256" key="3">
    <source>
        <dbReference type="ARBA" id="ARBA00022833"/>
    </source>
</evidence>
<evidence type="ECO:0000313" key="5">
    <source>
        <dbReference type="EMBL" id="SBW06143.1"/>
    </source>
</evidence>
<dbReference type="AlphaFoldDB" id="A0A212K384"/>
<keyword evidence="1 4" id="KW-0533">Nickel</keyword>
<dbReference type="EMBL" id="FLUO01000001">
    <property type="protein sequence ID" value="SBW06143.1"/>
    <property type="molecule type" value="Genomic_DNA"/>
</dbReference>
<keyword evidence="3 4" id="KW-0862">Zinc</keyword>
<dbReference type="HAMAP" id="MF_00213">
    <property type="entry name" value="HypA_HybF"/>
    <property type="match status" value="1"/>
</dbReference>
<gene>
    <name evidence="4 5" type="primary">hypA</name>
    <name evidence="5" type="ORF">KL86APRO_12069</name>
</gene>